<keyword evidence="1" id="KW-0889">Transcription antitermination</keyword>
<dbReference type="InterPro" id="IPR008991">
    <property type="entry name" value="Translation_prot_SH3-like_sf"/>
</dbReference>
<dbReference type="EMBL" id="UOEY01000099">
    <property type="protein sequence ID" value="VAW40300.1"/>
    <property type="molecule type" value="Genomic_DNA"/>
</dbReference>
<evidence type="ECO:0000256" key="3">
    <source>
        <dbReference type="ARBA" id="ARBA00023163"/>
    </source>
</evidence>
<sequence length="185" mass="20931">MSVITPAPGNLMTNYSSPEKNWFAIRTKPHQEEKAHFQYLRQGFEVYLPRILRVRSHARQRKEVLRPFFPGYLFLHLAPEERNWPTIAATIGALAPVRFGDLYPPVPDEVIEELRNHEDQSGVLPATIELCHLNVGDIVQVARGSRAGIIGTLKQIVDKDRVLVLLELLKRETLVEVPATAVQPA</sequence>
<keyword evidence="2" id="KW-0805">Transcription regulation</keyword>
<dbReference type="InterPro" id="IPR036735">
    <property type="entry name" value="NGN_dom_sf"/>
</dbReference>
<organism evidence="5">
    <name type="scientific">hydrothermal vent metagenome</name>
    <dbReference type="NCBI Taxonomy" id="652676"/>
    <lineage>
        <taxon>unclassified sequences</taxon>
        <taxon>metagenomes</taxon>
        <taxon>ecological metagenomes</taxon>
    </lineage>
</organism>
<name>A0A3B0VI12_9ZZZZ</name>
<proteinExistence type="predicted"/>
<dbReference type="GO" id="GO:0005829">
    <property type="term" value="C:cytosol"/>
    <property type="evidence" value="ECO:0007669"/>
    <property type="project" value="TreeGrafter"/>
</dbReference>
<keyword evidence="3" id="KW-0804">Transcription</keyword>
<reference evidence="5" key="1">
    <citation type="submission" date="2018-06" db="EMBL/GenBank/DDBJ databases">
        <authorList>
            <person name="Zhirakovskaya E."/>
        </authorList>
    </citation>
    <scope>NUCLEOTIDE SEQUENCE</scope>
</reference>
<dbReference type="SMART" id="SM00738">
    <property type="entry name" value="NGN"/>
    <property type="match status" value="1"/>
</dbReference>
<dbReference type="Gene3D" id="3.30.70.940">
    <property type="entry name" value="NusG, N-terminal domain"/>
    <property type="match status" value="1"/>
</dbReference>
<dbReference type="GO" id="GO:0006354">
    <property type="term" value="P:DNA-templated transcription elongation"/>
    <property type="evidence" value="ECO:0007669"/>
    <property type="project" value="InterPro"/>
</dbReference>
<dbReference type="PANTHER" id="PTHR30265:SF7">
    <property type="entry name" value="TRANSCRIPTION ANTITERMINATION PROTEIN RFAH"/>
    <property type="match status" value="1"/>
</dbReference>
<evidence type="ECO:0000256" key="1">
    <source>
        <dbReference type="ARBA" id="ARBA00022814"/>
    </source>
</evidence>
<dbReference type="InterPro" id="IPR043425">
    <property type="entry name" value="NusG-like"/>
</dbReference>
<dbReference type="CDD" id="cd09892">
    <property type="entry name" value="NGN_SP_RfaH"/>
    <property type="match status" value="1"/>
</dbReference>
<evidence type="ECO:0000313" key="5">
    <source>
        <dbReference type="EMBL" id="VAW40300.1"/>
    </source>
</evidence>
<evidence type="ECO:0000256" key="2">
    <source>
        <dbReference type="ARBA" id="ARBA00023015"/>
    </source>
</evidence>
<accession>A0A3B0VI12</accession>
<evidence type="ECO:0000259" key="4">
    <source>
        <dbReference type="SMART" id="SM00738"/>
    </source>
</evidence>
<protein>
    <recommendedName>
        <fullName evidence="4">NusG-like N-terminal domain-containing protein</fullName>
    </recommendedName>
</protein>
<dbReference type="Pfam" id="PF02357">
    <property type="entry name" value="NusG"/>
    <property type="match status" value="1"/>
</dbReference>
<dbReference type="SUPFAM" id="SSF50104">
    <property type="entry name" value="Translation proteins SH3-like domain"/>
    <property type="match status" value="1"/>
</dbReference>
<dbReference type="AlphaFoldDB" id="A0A3B0VI12"/>
<dbReference type="GO" id="GO:0031564">
    <property type="term" value="P:transcription antitermination"/>
    <property type="evidence" value="ECO:0007669"/>
    <property type="project" value="UniProtKB-KW"/>
</dbReference>
<dbReference type="CDD" id="cd06091">
    <property type="entry name" value="KOW_NusG"/>
    <property type="match status" value="1"/>
</dbReference>
<gene>
    <name evidence="5" type="ORF">MNBD_DELTA04-1809</name>
</gene>
<feature type="domain" description="NusG-like N-terminal" evidence="4">
    <location>
        <begin position="19"/>
        <end position="118"/>
    </location>
</feature>
<dbReference type="SUPFAM" id="SSF82679">
    <property type="entry name" value="N-utilization substance G protein NusG, N-terminal domain"/>
    <property type="match status" value="1"/>
</dbReference>
<dbReference type="PANTHER" id="PTHR30265">
    <property type="entry name" value="RHO-INTERACTING TRANSCRIPTION TERMINATION FACTOR NUSG"/>
    <property type="match status" value="1"/>
</dbReference>
<dbReference type="InterPro" id="IPR006645">
    <property type="entry name" value="NGN-like_dom"/>
</dbReference>